<reference evidence="1 2" key="1">
    <citation type="submission" date="2019-04" db="EMBL/GenBank/DDBJ databases">
        <title>Chromosome genome assembly for Takifugu flavidus.</title>
        <authorList>
            <person name="Xiao S."/>
        </authorList>
    </citation>
    <scope>NUCLEOTIDE SEQUENCE [LARGE SCALE GENOMIC DNA]</scope>
    <source>
        <strain evidence="1">HTHZ2018</strain>
        <tissue evidence="1">Muscle</tissue>
    </source>
</reference>
<dbReference type="Proteomes" id="UP000324091">
    <property type="component" value="Unassembled WGS sequence"/>
</dbReference>
<evidence type="ECO:0000313" key="1">
    <source>
        <dbReference type="EMBL" id="TWW53328.1"/>
    </source>
</evidence>
<sequence length="54" mass="6417">MLQLICLWSPPPSLLRHQYFQEPPQQHQQPTIFLRAIICILEHLQGSFFSPHHL</sequence>
<dbReference type="EMBL" id="RHFK02000734">
    <property type="protein sequence ID" value="TWW53328.1"/>
    <property type="molecule type" value="Genomic_DNA"/>
</dbReference>
<protein>
    <submittedName>
        <fullName evidence="1">Uncharacterized protein</fullName>
    </submittedName>
</protein>
<name>A0A5C6MFI1_9TELE</name>
<comment type="caution">
    <text evidence="1">The sequence shown here is derived from an EMBL/GenBank/DDBJ whole genome shotgun (WGS) entry which is preliminary data.</text>
</comment>
<feature type="non-terminal residue" evidence="1">
    <location>
        <position position="54"/>
    </location>
</feature>
<gene>
    <name evidence="1" type="ORF">D4764_0287260</name>
</gene>
<organism evidence="1 2">
    <name type="scientific">Takifugu flavidus</name>
    <name type="common">sansaifugu</name>
    <dbReference type="NCBI Taxonomy" id="433684"/>
    <lineage>
        <taxon>Eukaryota</taxon>
        <taxon>Metazoa</taxon>
        <taxon>Chordata</taxon>
        <taxon>Craniata</taxon>
        <taxon>Vertebrata</taxon>
        <taxon>Euteleostomi</taxon>
        <taxon>Actinopterygii</taxon>
        <taxon>Neopterygii</taxon>
        <taxon>Teleostei</taxon>
        <taxon>Neoteleostei</taxon>
        <taxon>Acanthomorphata</taxon>
        <taxon>Eupercaria</taxon>
        <taxon>Tetraodontiformes</taxon>
        <taxon>Tetradontoidea</taxon>
        <taxon>Tetraodontidae</taxon>
        <taxon>Takifugu</taxon>
    </lineage>
</organism>
<proteinExistence type="predicted"/>
<keyword evidence="2" id="KW-1185">Reference proteome</keyword>
<evidence type="ECO:0000313" key="2">
    <source>
        <dbReference type="Proteomes" id="UP000324091"/>
    </source>
</evidence>
<dbReference type="AlphaFoldDB" id="A0A5C6MFI1"/>
<accession>A0A5C6MFI1</accession>